<dbReference type="Proteomes" id="UP000050525">
    <property type="component" value="Unassembled WGS sequence"/>
</dbReference>
<gene>
    <name evidence="2" type="ORF">Y1Q_0000905</name>
</gene>
<keyword evidence="3" id="KW-1185">Reference proteome</keyword>
<feature type="compositionally biased region" description="Basic and acidic residues" evidence="1">
    <location>
        <begin position="8"/>
        <end position="36"/>
    </location>
</feature>
<proteinExistence type="predicted"/>
<protein>
    <submittedName>
        <fullName evidence="2">Uncharacterized protein</fullName>
    </submittedName>
</protein>
<accession>A0A151NDV5</accession>
<organism evidence="2 3">
    <name type="scientific">Alligator mississippiensis</name>
    <name type="common">American alligator</name>
    <dbReference type="NCBI Taxonomy" id="8496"/>
    <lineage>
        <taxon>Eukaryota</taxon>
        <taxon>Metazoa</taxon>
        <taxon>Chordata</taxon>
        <taxon>Craniata</taxon>
        <taxon>Vertebrata</taxon>
        <taxon>Euteleostomi</taxon>
        <taxon>Archelosauria</taxon>
        <taxon>Archosauria</taxon>
        <taxon>Crocodylia</taxon>
        <taxon>Alligatoridae</taxon>
        <taxon>Alligatorinae</taxon>
        <taxon>Alligator</taxon>
    </lineage>
</organism>
<evidence type="ECO:0000313" key="2">
    <source>
        <dbReference type="EMBL" id="KYO34988.1"/>
    </source>
</evidence>
<comment type="caution">
    <text evidence="2">The sequence shown here is derived from an EMBL/GenBank/DDBJ whole genome shotgun (WGS) entry which is preliminary data.</text>
</comment>
<name>A0A151NDV5_ALLMI</name>
<sequence>MAVVASKQEMESDMKIRKESLETDGECAKAKKKDNEGDGSSNESSSDDRGSNKKGDREKNEVRGKTGAEENGR</sequence>
<dbReference type="AlphaFoldDB" id="A0A151NDV5"/>
<dbReference type="EMBL" id="AKHW03003207">
    <property type="protein sequence ID" value="KYO34988.1"/>
    <property type="molecule type" value="Genomic_DNA"/>
</dbReference>
<evidence type="ECO:0000313" key="3">
    <source>
        <dbReference type="Proteomes" id="UP000050525"/>
    </source>
</evidence>
<reference evidence="2 3" key="1">
    <citation type="journal article" date="2012" name="Genome Biol.">
        <title>Sequencing three crocodilian genomes to illuminate the evolution of archosaurs and amniotes.</title>
        <authorList>
            <person name="St John J.A."/>
            <person name="Braun E.L."/>
            <person name="Isberg S.R."/>
            <person name="Miles L.G."/>
            <person name="Chong A.Y."/>
            <person name="Gongora J."/>
            <person name="Dalzell P."/>
            <person name="Moran C."/>
            <person name="Bed'hom B."/>
            <person name="Abzhanov A."/>
            <person name="Burgess S.C."/>
            <person name="Cooksey A.M."/>
            <person name="Castoe T.A."/>
            <person name="Crawford N.G."/>
            <person name="Densmore L.D."/>
            <person name="Drew J.C."/>
            <person name="Edwards S.V."/>
            <person name="Faircloth B.C."/>
            <person name="Fujita M.K."/>
            <person name="Greenwold M.J."/>
            <person name="Hoffmann F.G."/>
            <person name="Howard J.M."/>
            <person name="Iguchi T."/>
            <person name="Janes D.E."/>
            <person name="Khan S.Y."/>
            <person name="Kohno S."/>
            <person name="de Koning A.J."/>
            <person name="Lance S.L."/>
            <person name="McCarthy F.M."/>
            <person name="McCormack J.E."/>
            <person name="Merchant M.E."/>
            <person name="Peterson D.G."/>
            <person name="Pollock D.D."/>
            <person name="Pourmand N."/>
            <person name="Raney B.J."/>
            <person name="Roessler K.A."/>
            <person name="Sanford J.R."/>
            <person name="Sawyer R.H."/>
            <person name="Schmidt C.J."/>
            <person name="Triplett E.W."/>
            <person name="Tuberville T.D."/>
            <person name="Venegas-Anaya M."/>
            <person name="Howard J.T."/>
            <person name="Jarvis E.D."/>
            <person name="Guillette L.J.Jr."/>
            <person name="Glenn T.C."/>
            <person name="Green R.E."/>
            <person name="Ray D.A."/>
        </authorList>
    </citation>
    <scope>NUCLEOTIDE SEQUENCE [LARGE SCALE GENOMIC DNA]</scope>
    <source>
        <strain evidence="2">KSC_2009_1</strain>
    </source>
</reference>
<feature type="compositionally biased region" description="Basic and acidic residues" evidence="1">
    <location>
        <begin position="46"/>
        <end position="73"/>
    </location>
</feature>
<feature type="region of interest" description="Disordered" evidence="1">
    <location>
        <begin position="1"/>
        <end position="73"/>
    </location>
</feature>
<evidence type="ECO:0000256" key="1">
    <source>
        <dbReference type="SAM" id="MobiDB-lite"/>
    </source>
</evidence>